<organism evidence="2 3">
    <name type="scientific">Ilumatobacter fluminis</name>
    <dbReference type="NCBI Taxonomy" id="467091"/>
    <lineage>
        <taxon>Bacteria</taxon>
        <taxon>Bacillati</taxon>
        <taxon>Actinomycetota</taxon>
        <taxon>Acidimicrobiia</taxon>
        <taxon>Acidimicrobiales</taxon>
        <taxon>Ilumatobacteraceae</taxon>
        <taxon>Ilumatobacter</taxon>
    </lineage>
</organism>
<sequence length="386" mass="40627">MEFCDTAAATPSSRRIGSPTFTPDSRVLLSVARMRIGSSSDHPNRARWAAIGAAVAIALGAGSVGIAQATIGSGERAVFVPVEACRLVDTRPAQGVPGRNSRLGDNESFTLDVGGAVGNCGAFSNATGLSLNVTPVGPSDPTYLSFVPGVLDPPTNGSRYDDSSNLNPSPDQPPTPNAVEVDIDDDQRFSVYNAYGSLDVVIDVVGYYEDHHHDDRYFTKAEVADLIAEAGDEGEPAPDLPEAMQSTASNVAHTSESPVTITSLSLDLAQHCTTGSDRYLVRVDVSGYVHYVSSGTDAIDAEFELVIGGETIDEAHLDVQLQTDTAADESGLVPEIPFSRSYLASVESGTIDFEWTGEVEYDSAGSFSSRDVTMIVQPLSHDCGGS</sequence>
<dbReference type="EMBL" id="SOAU01000001">
    <property type="protein sequence ID" value="TDT18308.1"/>
    <property type="molecule type" value="Genomic_DNA"/>
</dbReference>
<evidence type="ECO:0000313" key="3">
    <source>
        <dbReference type="Proteomes" id="UP000294558"/>
    </source>
</evidence>
<protein>
    <submittedName>
        <fullName evidence="2">Uncharacterized protein</fullName>
    </submittedName>
</protein>
<feature type="region of interest" description="Disordered" evidence="1">
    <location>
        <begin position="231"/>
        <end position="256"/>
    </location>
</feature>
<feature type="compositionally biased region" description="Polar residues" evidence="1">
    <location>
        <begin position="155"/>
        <end position="169"/>
    </location>
</feature>
<name>A0A4V3EJH3_9ACTN</name>
<dbReference type="Proteomes" id="UP000294558">
    <property type="component" value="Unassembled WGS sequence"/>
</dbReference>
<keyword evidence="3" id="KW-1185">Reference proteome</keyword>
<accession>A0A4V3EJH3</accession>
<feature type="region of interest" description="Disordered" evidence="1">
    <location>
        <begin position="147"/>
        <end position="178"/>
    </location>
</feature>
<comment type="caution">
    <text evidence="2">The sequence shown here is derived from an EMBL/GenBank/DDBJ whole genome shotgun (WGS) entry which is preliminary data.</text>
</comment>
<feature type="compositionally biased region" description="Polar residues" evidence="1">
    <location>
        <begin position="244"/>
        <end position="256"/>
    </location>
</feature>
<proteinExistence type="predicted"/>
<evidence type="ECO:0000313" key="2">
    <source>
        <dbReference type="EMBL" id="TDT18308.1"/>
    </source>
</evidence>
<evidence type="ECO:0000256" key="1">
    <source>
        <dbReference type="SAM" id="MobiDB-lite"/>
    </source>
</evidence>
<gene>
    <name evidence="2" type="ORF">BDK89_3927</name>
</gene>
<dbReference type="AlphaFoldDB" id="A0A4V3EJH3"/>
<reference evidence="2 3" key="1">
    <citation type="submission" date="2019-03" db="EMBL/GenBank/DDBJ databases">
        <title>Sequencing the genomes of 1000 actinobacteria strains.</title>
        <authorList>
            <person name="Klenk H.-P."/>
        </authorList>
    </citation>
    <scope>NUCLEOTIDE SEQUENCE [LARGE SCALE GENOMIC DNA]</scope>
    <source>
        <strain evidence="2 3">DSM 18936</strain>
    </source>
</reference>